<protein>
    <submittedName>
        <fullName evidence="3">Nuclease-related domain-containing protein</fullName>
    </submittedName>
</protein>
<keyword evidence="1" id="KW-0472">Membrane</keyword>
<feature type="transmembrane region" description="Helical" evidence="1">
    <location>
        <begin position="272"/>
        <end position="289"/>
    </location>
</feature>
<keyword evidence="4" id="KW-1185">Reference proteome</keyword>
<evidence type="ECO:0000259" key="2">
    <source>
        <dbReference type="Pfam" id="PF08378"/>
    </source>
</evidence>
<feature type="transmembrane region" description="Helical" evidence="1">
    <location>
        <begin position="38"/>
        <end position="57"/>
    </location>
</feature>
<accession>A0A1H0LFU0</accession>
<feature type="transmembrane region" description="Helical" evidence="1">
    <location>
        <begin position="241"/>
        <end position="266"/>
    </location>
</feature>
<organism evidence="3 4">
    <name type="scientific">Nakamurella panacisegetis</name>
    <dbReference type="NCBI Taxonomy" id="1090615"/>
    <lineage>
        <taxon>Bacteria</taxon>
        <taxon>Bacillati</taxon>
        <taxon>Actinomycetota</taxon>
        <taxon>Actinomycetes</taxon>
        <taxon>Nakamurellales</taxon>
        <taxon>Nakamurellaceae</taxon>
        <taxon>Nakamurella</taxon>
    </lineage>
</organism>
<dbReference type="Pfam" id="PF08378">
    <property type="entry name" value="NERD"/>
    <property type="match status" value="1"/>
</dbReference>
<proteinExistence type="predicted"/>
<sequence length="322" mass="35079">MQWAFVKRSWAWMLSGVGLGAGGTAAVLLFVHGSFARGMVVGAAFVLVFGGLAVLVMQLTGTAPLGMGAQAEVWTASELRPLRRHGWRMANHLLLRFGDIDHLLVGRHGVLVIETKWSADTWSLDSDRVGKALQQVKRNAHDIRIWRPELRHGSPEVVRPVLFLWGGTRSDVPKPDHVETINGVDVIYGLTAARQWREALIQRSGTPELSDEQVTAVWDAVTTNAHHLDQREQRETAPPSVASIFMLGLGTVFAAILSVLACLYSMEAITPGWARVILFAAFTAVGLLARRWTPTRTIALGWLTGTGFTAVLALAALLTGRA</sequence>
<keyword evidence="1" id="KW-0812">Transmembrane</keyword>
<dbReference type="AlphaFoldDB" id="A0A1H0LFU0"/>
<dbReference type="InterPro" id="IPR011528">
    <property type="entry name" value="NERD"/>
</dbReference>
<feature type="domain" description="NERD" evidence="2">
    <location>
        <begin position="68"/>
        <end position="164"/>
    </location>
</feature>
<evidence type="ECO:0000313" key="4">
    <source>
        <dbReference type="Proteomes" id="UP000198741"/>
    </source>
</evidence>
<gene>
    <name evidence="3" type="ORF">SAMN04515671_1654</name>
</gene>
<feature type="transmembrane region" description="Helical" evidence="1">
    <location>
        <begin position="298"/>
        <end position="318"/>
    </location>
</feature>
<evidence type="ECO:0000256" key="1">
    <source>
        <dbReference type="SAM" id="Phobius"/>
    </source>
</evidence>
<evidence type="ECO:0000313" key="3">
    <source>
        <dbReference type="EMBL" id="SDO67077.1"/>
    </source>
</evidence>
<keyword evidence="1" id="KW-1133">Transmembrane helix</keyword>
<feature type="transmembrane region" description="Helical" evidence="1">
    <location>
        <begin position="12"/>
        <end position="32"/>
    </location>
</feature>
<name>A0A1H0LFU0_9ACTN</name>
<reference evidence="3 4" key="1">
    <citation type="submission" date="2016-10" db="EMBL/GenBank/DDBJ databases">
        <authorList>
            <person name="de Groot N.N."/>
        </authorList>
    </citation>
    <scope>NUCLEOTIDE SEQUENCE [LARGE SCALE GENOMIC DNA]</scope>
    <source>
        <strain evidence="4">P4-7,KCTC 19426,CECT 7604</strain>
    </source>
</reference>
<dbReference type="EMBL" id="LT629710">
    <property type="protein sequence ID" value="SDO67077.1"/>
    <property type="molecule type" value="Genomic_DNA"/>
</dbReference>
<dbReference type="Proteomes" id="UP000198741">
    <property type="component" value="Chromosome I"/>
</dbReference>